<reference evidence="2" key="1">
    <citation type="submission" date="2019-07" db="EMBL/GenBank/DDBJ databases">
        <title>Hyphodiscus hymeniophilus genome sequencing and assembly.</title>
        <authorList>
            <person name="Kramer G."/>
            <person name="Nodwell J."/>
        </authorList>
    </citation>
    <scope>NUCLEOTIDE SEQUENCE</scope>
    <source>
        <strain evidence="2">ATCC 34498</strain>
    </source>
</reference>
<dbReference type="Proteomes" id="UP000785200">
    <property type="component" value="Unassembled WGS sequence"/>
</dbReference>
<name>A0A9P6SKV4_9HELO</name>
<evidence type="ECO:0000313" key="2">
    <source>
        <dbReference type="EMBL" id="KAG0645671.1"/>
    </source>
</evidence>
<dbReference type="OrthoDB" id="5336357at2759"/>
<accession>A0A9P6SKV4</accession>
<dbReference type="AlphaFoldDB" id="A0A9P6SKV4"/>
<organism evidence="2 3">
    <name type="scientific">Hyphodiscus hymeniophilus</name>
    <dbReference type="NCBI Taxonomy" id="353542"/>
    <lineage>
        <taxon>Eukaryota</taxon>
        <taxon>Fungi</taxon>
        <taxon>Dikarya</taxon>
        <taxon>Ascomycota</taxon>
        <taxon>Pezizomycotina</taxon>
        <taxon>Leotiomycetes</taxon>
        <taxon>Helotiales</taxon>
        <taxon>Hyphodiscaceae</taxon>
        <taxon>Hyphodiscus</taxon>
    </lineage>
</organism>
<dbReference type="EMBL" id="VNKQ01000018">
    <property type="protein sequence ID" value="KAG0645671.1"/>
    <property type="molecule type" value="Genomic_DNA"/>
</dbReference>
<protein>
    <submittedName>
        <fullName evidence="2">Uncharacterized protein</fullName>
    </submittedName>
</protein>
<evidence type="ECO:0000313" key="3">
    <source>
        <dbReference type="Proteomes" id="UP000785200"/>
    </source>
</evidence>
<feature type="region of interest" description="Disordered" evidence="1">
    <location>
        <begin position="33"/>
        <end position="70"/>
    </location>
</feature>
<keyword evidence="3" id="KW-1185">Reference proteome</keyword>
<proteinExistence type="predicted"/>
<sequence length="123" mass="13881">MSVLKRKRSDSEISTTSSILSSPLSSNIMNFDSFNTSQIQPPSLFSSRTRKRHRDNRPNENAVHRTRLLPPTCHAAQRPSIQPPLLLGSTQRALIFALLHQLIILGQYPDCYATKLIFSAHEL</sequence>
<gene>
    <name evidence="2" type="ORF">D0Z07_8745</name>
</gene>
<evidence type="ECO:0000256" key="1">
    <source>
        <dbReference type="SAM" id="MobiDB-lite"/>
    </source>
</evidence>
<feature type="compositionally biased region" description="Polar residues" evidence="1">
    <location>
        <begin position="33"/>
        <end position="47"/>
    </location>
</feature>
<comment type="caution">
    <text evidence="2">The sequence shown here is derived from an EMBL/GenBank/DDBJ whole genome shotgun (WGS) entry which is preliminary data.</text>
</comment>